<dbReference type="AlphaFoldDB" id="A0A833X2S3"/>
<reference evidence="3" key="2">
    <citation type="submission" date="2020-03" db="EMBL/GenBank/DDBJ databases">
        <title>Walnut 2.0.</title>
        <authorList>
            <person name="Marrano A."/>
            <person name="Britton M."/>
            <person name="Zimin A.V."/>
            <person name="Zaini P.A."/>
            <person name="Workman R."/>
            <person name="Puiu D."/>
            <person name="Bianco L."/>
            <person name="Allen B.J."/>
            <person name="Troggio M."/>
            <person name="Leslie C.A."/>
            <person name="Timp W."/>
            <person name="Dendekar A."/>
            <person name="Salzberg S.L."/>
            <person name="Neale D.B."/>
        </authorList>
    </citation>
    <scope>NUCLEOTIDE SEQUENCE</scope>
    <source>
        <tissue evidence="3">Leaves</tissue>
    </source>
</reference>
<dbReference type="InterPro" id="IPR026960">
    <property type="entry name" value="RVT-Znf"/>
</dbReference>
<name>A0A833X2S3_JUGRE</name>
<feature type="domain" description="Reverse transcriptase zinc-binding" evidence="1">
    <location>
        <begin position="118"/>
        <end position="202"/>
    </location>
</feature>
<dbReference type="PANTHER" id="PTHR36617:SF15">
    <property type="entry name" value="REVERSE TRANSCRIPTASE ZINC-BINDING DOMAIN-CONTAINING PROTEIN"/>
    <property type="match status" value="1"/>
</dbReference>
<protein>
    <recommendedName>
        <fullName evidence="1">Reverse transcriptase zinc-binding domain-containing protein</fullName>
    </recommendedName>
</protein>
<dbReference type="Pfam" id="PF13966">
    <property type="entry name" value="zf-RVT"/>
    <property type="match status" value="1"/>
</dbReference>
<reference evidence="3" key="1">
    <citation type="submission" date="2015-10" db="EMBL/GenBank/DDBJ databases">
        <authorList>
            <person name="Martinez-Garcia P.J."/>
            <person name="Crepeau M.W."/>
            <person name="Puiu D."/>
            <person name="Gonzalez-Ibeas D."/>
            <person name="Whalen J."/>
            <person name="Stevens K."/>
            <person name="Paul R."/>
            <person name="Butterfield T."/>
            <person name="Britton M."/>
            <person name="Reagan R."/>
            <person name="Chakraborty S."/>
            <person name="Walawage S.L."/>
            <person name="Vasquez-Gross H.A."/>
            <person name="Cardeno C."/>
            <person name="Famula R."/>
            <person name="Pratt K."/>
            <person name="Kuruganti S."/>
            <person name="Aradhya M.K."/>
            <person name="Leslie C.A."/>
            <person name="Dandekar A.M."/>
            <person name="Salzberg S.L."/>
            <person name="Wegrzyn J.L."/>
            <person name="Langley C.H."/>
            <person name="Neale D.B."/>
        </authorList>
    </citation>
    <scope>NUCLEOTIDE SEQUENCE</scope>
    <source>
        <tissue evidence="3">Leaves</tissue>
    </source>
</reference>
<organism evidence="3 4">
    <name type="scientific">Juglans regia</name>
    <name type="common">English walnut</name>
    <dbReference type="NCBI Taxonomy" id="51240"/>
    <lineage>
        <taxon>Eukaryota</taxon>
        <taxon>Viridiplantae</taxon>
        <taxon>Streptophyta</taxon>
        <taxon>Embryophyta</taxon>
        <taxon>Tracheophyta</taxon>
        <taxon>Spermatophyta</taxon>
        <taxon>Magnoliopsida</taxon>
        <taxon>eudicotyledons</taxon>
        <taxon>Gunneridae</taxon>
        <taxon>Pentapetalae</taxon>
        <taxon>rosids</taxon>
        <taxon>fabids</taxon>
        <taxon>Fagales</taxon>
        <taxon>Juglandaceae</taxon>
        <taxon>Juglans</taxon>
    </lineage>
</organism>
<sequence length="301" mass="35533">MGLWKHIRRGWVVFHRHTRLQLGTGSKIGFWKDAWCNNSVLQDLFPSLFLIASTKDATVAEVMEVSGGNIHWNINFNRAAQDWEMESFVDFYSLLYSIRPNIQQEDGLWWCPARNGVFSVRSFYKVLTQVSEIQFPWKKLWRHKAPPKASFFVWTASLGKILTTDNLRKRRIIIADWCCMCKSGGESVNHLLLHCEIARTLWDEVFKKMELMWVMPQTVLEVLACWASIHGVRQIKAVWKMIPICIMWCLWQERNERTFEDKERTLEELKMFFFRTLCTWAIAIDFNGMDLHVFLVSNMPT</sequence>
<accession>A0A833X2S3</accession>
<dbReference type="EMBL" id="LIHL02000012">
    <property type="protein sequence ID" value="KAF5452893.1"/>
    <property type="molecule type" value="Genomic_DNA"/>
</dbReference>
<evidence type="ECO:0000259" key="1">
    <source>
        <dbReference type="Pfam" id="PF13966"/>
    </source>
</evidence>
<evidence type="ECO:0000313" key="3">
    <source>
        <dbReference type="EMBL" id="KAF5457297.1"/>
    </source>
</evidence>
<proteinExistence type="predicted"/>
<evidence type="ECO:0000313" key="2">
    <source>
        <dbReference type="EMBL" id="KAF5452893.1"/>
    </source>
</evidence>
<comment type="caution">
    <text evidence="3">The sequence shown here is derived from an EMBL/GenBank/DDBJ whole genome shotgun (WGS) entry which is preliminary data.</text>
</comment>
<dbReference type="Proteomes" id="UP000619265">
    <property type="component" value="Unassembled WGS sequence"/>
</dbReference>
<dbReference type="PANTHER" id="PTHR36617">
    <property type="entry name" value="PROTEIN, PUTATIVE-RELATED"/>
    <property type="match status" value="1"/>
</dbReference>
<dbReference type="Gramene" id="Jr12_16660_p1">
    <property type="protein sequence ID" value="cds.Jr12_16660_p1"/>
    <property type="gene ID" value="Jr12_16660"/>
</dbReference>
<evidence type="ECO:0000313" key="4">
    <source>
        <dbReference type="Proteomes" id="UP000619265"/>
    </source>
</evidence>
<dbReference type="Gramene" id="Jr10_03700_p1">
    <property type="protein sequence ID" value="cds.Jr10_03700_p1"/>
    <property type="gene ID" value="Jr10_03700"/>
</dbReference>
<dbReference type="EMBL" id="LIHL02000010">
    <property type="protein sequence ID" value="KAF5457297.1"/>
    <property type="molecule type" value="Genomic_DNA"/>
</dbReference>
<gene>
    <name evidence="3" type="ORF">F2P56_021410</name>
    <name evidence="2" type="ORF">F2P56_027848</name>
</gene>